<dbReference type="AlphaFoldDB" id="A0A927ANP9"/>
<evidence type="ECO:0000256" key="1">
    <source>
        <dbReference type="SAM" id="Phobius"/>
    </source>
</evidence>
<gene>
    <name evidence="2" type="ORF">IC229_16725</name>
</gene>
<reference evidence="2" key="1">
    <citation type="submission" date="2020-09" db="EMBL/GenBank/DDBJ databases">
        <authorList>
            <person name="Kim M.K."/>
        </authorList>
    </citation>
    <scope>NUCLEOTIDE SEQUENCE</scope>
    <source>
        <strain evidence="2">BT702</strain>
    </source>
</reference>
<dbReference type="Proteomes" id="UP000598820">
    <property type="component" value="Unassembled WGS sequence"/>
</dbReference>
<keyword evidence="3" id="KW-1185">Reference proteome</keyword>
<accession>A0A927ANP9</accession>
<comment type="caution">
    <text evidence="2">The sequence shown here is derived from an EMBL/GenBank/DDBJ whole genome shotgun (WGS) entry which is preliminary data.</text>
</comment>
<evidence type="ECO:0000313" key="3">
    <source>
        <dbReference type="Proteomes" id="UP000598820"/>
    </source>
</evidence>
<keyword evidence="1" id="KW-0812">Transmembrane</keyword>
<feature type="transmembrane region" description="Helical" evidence="1">
    <location>
        <begin position="58"/>
        <end position="76"/>
    </location>
</feature>
<organism evidence="2 3">
    <name type="scientific">Spirosoma profusum</name>
    <dbReference type="NCBI Taxonomy" id="2771354"/>
    <lineage>
        <taxon>Bacteria</taxon>
        <taxon>Pseudomonadati</taxon>
        <taxon>Bacteroidota</taxon>
        <taxon>Cytophagia</taxon>
        <taxon>Cytophagales</taxon>
        <taxon>Cytophagaceae</taxon>
        <taxon>Spirosoma</taxon>
    </lineage>
</organism>
<keyword evidence="1" id="KW-0472">Membrane</keyword>
<keyword evidence="1" id="KW-1133">Transmembrane helix</keyword>
<dbReference type="EMBL" id="JACWZY010000013">
    <property type="protein sequence ID" value="MBD2702299.1"/>
    <property type="molecule type" value="Genomic_DNA"/>
</dbReference>
<dbReference type="RefSeq" id="WP_190888145.1">
    <property type="nucleotide sequence ID" value="NZ_JACWZY010000013.1"/>
</dbReference>
<sequence length="168" mass="18865">MPSGFGPNSLIGSPFVSQSVLTYSPSKTAMLSVWIASQKNNLSFRYSLLKRRASRFDWSRQLAIQLTVILVGLFYTCSALELDLGETGDGFGDVYDTYVPSTPVQTPKPTESVYRKIKPAQAVIVSDKHPLVCSVEWSFALVLVPLALYIYKPPKRRRLQVLHAIWRL</sequence>
<feature type="transmembrane region" description="Helical" evidence="1">
    <location>
        <begin position="20"/>
        <end position="37"/>
    </location>
</feature>
<feature type="transmembrane region" description="Helical" evidence="1">
    <location>
        <begin position="129"/>
        <end position="151"/>
    </location>
</feature>
<evidence type="ECO:0000313" key="2">
    <source>
        <dbReference type="EMBL" id="MBD2702299.1"/>
    </source>
</evidence>
<name>A0A927ANP9_9BACT</name>
<proteinExistence type="predicted"/>
<protein>
    <submittedName>
        <fullName evidence="2">Uncharacterized protein</fullName>
    </submittedName>
</protein>